<protein>
    <submittedName>
        <fullName evidence="10">DDE Tnp4 domain-containing protein</fullName>
    </submittedName>
</protein>
<keyword evidence="9" id="KW-1185">Reference proteome</keyword>
<evidence type="ECO:0000256" key="2">
    <source>
        <dbReference type="ARBA" id="ARBA00004123"/>
    </source>
</evidence>
<dbReference type="WBParaSite" id="ACRNAN_scaffold4797.g9421.t1">
    <property type="protein sequence ID" value="ACRNAN_scaffold4797.g9421.t1"/>
    <property type="gene ID" value="ACRNAN_scaffold4797.g9421"/>
</dbReference>
<dbReference type="Pfam" id="PF13359">
    <property type="entry name" value="DDE_Tnp_4"/>
    <property type="match status" value="1"/>
</dbReference>
<dbReference type="InterPro" id="IPR045249">
    <property type="entry name" value="HARBI1-like"/>
</dbReference>
<sequence length="352" mass="40961">MAEYFVTSPDLKKVYDIFVQLQDQINQCTKRRVLMPSRFDLRKSHNLIDRLFDNADNIPNDFLVNFGVNKEQFFMIMDFIEPTIRGSALNAVSPRDKLAIFLMYARTATFISKISSDTLYGESTICNIIHEVANSIIILMKDRYLRLPKTEEEWMERAKEFEVLHKLPHCVASIDGKHVRLRKPDNAGSQYFCYKKFHSTNMMAAVDAKYRFLWADFGARGANNDAFVFNTSSFYRMMERGELNLPSPSRLPNSDKIFPYFVVGDDAFALRRWFMKPIAPGRNILSTYEHEYNYRISRARRVVEQSFGILVKRIVDQAEIDESADELRDIFFEYLTGEGFIPAQEGRTGNMN</sequence>
<evidence type="ECO:0000256" key="5">
    <source>
        <dbReference type="ARBA" id="ARBA00022723"/>
    </source>
</evidence>
<dbReference type="GO" id="GO:0016787">
    <property type="term" value="F:hydrolase activity"/>
    <property type="evidence" value="ECO:0007669"/>
    <property type="project" value="UniProtKB-KW"/>
</dbReference>
<dbReference type="Proteomes" id="UP000887540">
    <property type="component" value="Unplaced"/>
</dbReference>
<evidence type="ECO:0000259" key="8">
    <source>
        <dbReference type="Pfam" id="PF13359"/>
    </source>
</evidence>
<comment type="cofactor">
    <cofactor evidence="1">
        <name>a divalent metal cation</name>
        <dbReference type="ChEBI" id="CHEBI:60240"/>
    </cofactor>
</comment>
<keyword evidence="7" id="KW-0539">Nucleus</keyword>
<evidence type="ECO:0000256" key="6">
    <source>
        <dbReference type="ARBA" id="ARBA00022801"/>
    </source>
</evidence>
<dbReference type="GO" id="GO:0004518">
    <property type="term" value="F:nuclease activity"/>
    <property type="evidence" value="ECO:0007669"/>
    <property type="project" value="UniProtKB-KW"/>
</dbReference>
<dbReference type="GO" id="GO:0005634">
    <property type="term" value="C:nucleus"/>
    <property type="evidence" value="ECO:0007669"/>
    <property type="project" value="UniProtKB-SubCell"/>
</dbReference>
<name>A0A914DYF5_9BILA</name>
<reference evidence="10" key="1">
    <citation type="submission" date="2022-11" db="UniProtKB">
        <authorList>
            <consortium name="WormBaseParasite"/>
        </authorList>
    </citation>
    <scope>IDENTIFICATION</scope>
</reference>
<keyword evidence="5" id="KW-0479">Metal-binding</keyword>
<keyword evidence="6" id="KW-0378">Hydrolase</keyword>
<evidence type="ECO:0000256" key="1">
    <source>
        <dbReference type="ARBA" id="ARBA00001968"/>
    </source>
</evidence>
<evidence type="ECO:0000256" key="3">
    <source>
        <dbReference type="ARBA" id="ARBA00006958"/>
    </source>
</evidence>
<keyword evidence="4" id="KW-0540">Nuclease</keyword>
<dbReference type="InterPro" id="IPR027806">
    <property type="entry name" value="HARBI1_dom"/>
</dbReference>
<dbReference type="PANTHER" id="PTHR22930:SF269">
    <property type="entry name" value="NUCLEASE HARBI1-LIKE PROTEIN"/>
    <property type="match status" value="1"/>
</dbReference>
<proteinExistence type="inferred from homology"/>
<dbReference type="AlphaFoldDB" id="A0A914DYF5"/>
<comment type="subcellular location">
    <subcellularLocation>
        <location evidence="2">Nucleus</location>
    </subcellularLocation>
</comment>
<accession>A0A914DYF5</accession>
<evidence type="ECO:0000256" key="7">
    <source>
        <dbReference type="ARBA" id="ARBA00023242"/>
    </source>
</evidence>
<dbReference type="GO" id="GO:0046872">
    <property type="term" value="F:metal ion binding"/>
    <property type="evidence" value="ECO:0007669"/>
    <property type="project" value="UniProtKB-KW"/>
</dbReference>
<dbReference type="PANTHER" id="PTHR22930">
    <property type="match status" value="1"/>
</dbReference>
<evidence type="ECO:0000313" key="10">
    <source>
        <dbReference type="WBParaSite" id="ACRNAN_scaffold4797.g9421.t1"/>
    </source>
</evidence>
<organism evidence="9 10">
    <name type="scientific">Acrobeloides nanus</name>
    <dbReference type="NCBI Taxonomy" id="290746"/>
    <lineage>
        <taxon>Eukaryota</taxon>
        <taxon>Metazoa</taxon>
        <taxon>Ecdysozoa</taxon>
        <taxon>Nematoda</taxon>
        <taxon>Chromadorea</taxon>
        <taxon>Rhabditida</taxon>
        <taxon>Tylenchina</taxon>
        <taxon>Cephalobomorpha</taxon>
        <taxon>Cephaloboidea</taxon>
        <taxon>Cephalobidae</taxon>
        <taxon>Acrobeloides</taxon>
    </lineage>
</organism>
<feature type="domain" description="DDE Tnp4" evidence="8">
    <location>
        <begin position="174"/>
        <end position="310"/>
    </location>
</feature>
<evidence type="ECO:0000256" key="4">
    <source>
        <dbReference type="ARBA" id="ARBA00022722"/>
    </source>
</evidence>
<evidence type="ECO:0000313" key="9">
    <source>
        <dbReference type="Proteomes" id="UP000887540"/>
    </source>
</evidence>
<comment type="similarity">
    <text evidence="3">Belongs to the HARBI1 family.</text>
</comment>